<accession>A0A501PZH7</accession>
<dbReference type="InterPro" id="IPR027843">
    <property type="entry name" value="DUF4440"/>
</dbReference>
<evidence type="ECO:0000313" key="2">
    <source>
        <dbReference type="EMBL" id="TPD65833.1"/>
    </source>
</evidence>
<feature type="domain" description="DUF4440" evidence="1">
    <location>
        <begin position="6"/>
        <end position="109"/>
    </location>
</feature>
<evidence type="ECO:0000259" key="1">
    <source>
        <dbReference type="Pfam" id="PF14534"/>
    </source>
</evidence>
<gene>
    <name evidence="2" type="ORF">FJA49_16765</name>
</gene>
<organism evidence="2 3">
    <name type="scientific">Flavobacterium microcysteis</name>
    <dbReference type="NCBI Taxonomy" id="2596891"/>
    <lineage>
        <taxon>Bacteria</taxon>
        <taxon>Pseudomonadati</taxon>
        <taxon>Bacteroidota</taxon>
        <taxon>Flavobacteriia</taxon>
        <taxon>Flavobacteriales</taxon>
        <taxon>Flavobacteriaceae</taxon>
        <taxon>Flavobacterium</taxon>
    </lineage>
</organism>
<dbReference type="SUPFAM" id="SSF54427">
    <property type="entry name" value="NTF2-like"/>
    <property type="match status" value="1"/>
</dbReference>
<keyword evidence="3" id="KW-1185">Reference proteome</keyword>
<dbReference type="InterPro" id="IPR032710">
    <property type="entry name" value="NTF2-like_dom_sf"/>
</dbReference>
<sequence length="121" mass="13799">MTKTEILNQENKLYKAIQESDIVMLDELLHEDLLFVIPNGDVITKEMDLQTYRSGNIKINKLVPKIENLNLLGDLAVITLTIELQGSYHKEAFESKCRYIRFWKEFPEGIKVVGGSGMVIG</sequence>
<dbReference type="Pfam" id="PF14534">
    <property type="entry name" value="DUF4440"/>
    <property type="match status" value="1"/>
</dbReference>
<name>A0A501PZH7_9FLAO</name>
<dbReference type="RefSeq" id="WP_140002367.1">
    <property type="nucleotide sequence ID" value="NZ_VFJE01000056.1"/>
</dbReference>
<comment type="caution">
    <text evidence="2">The sequence shown here is derived from an EMBL/GenBank/DDBJ whole genome shotgun (WGS) entry which is preliminary data.</text>
</comment>
<dbReference type="OrthoDB" id="997066at2"/>
<reference evidence="2 3" key="1">
    <citation type="submission" date="2019-06" db="EMBL/GenBank/DDBJ databases">
        <title>Flavobacterium sp. MaA-Y11 from geoumgang.</title>
        <authorList>
            <person name="Jeong S."/>
        </authorList>
    </citation>
    <scope>NUCLEOTIDE SEQUENCE [LARGE SCALE GENOMIC DNA]</scope>
    <source>
        <strain evidence="2 3">MaA-Y11</strain>
    </source>
</reference>
<dbReference type="Gene3D" id="3.10.450.50">
    <property type="match status" value="1"/>
</dbReference>
<protein>
    <submittedName>
        <fullName evidence="2">Nuclear transport factor 2 family protein</fullName>
    </submittedName>
</protein>
<dbReference type="EMBL" id="VFJE01000056">
    <property type="protein sequence ID" value="TPD65833.1"/>
    <property type="molecule type" value="Genomic_DNA"/>
</dbReference>
<dbReference type="AlphaFoldDB" id="A0A501PZH7"/>
<evidence type="ECO:0000313" key="3">
    <source>
        <dbReference type="Proteomes" id="UP000319175"/>
    </source>
</evidence>
<proteinExistence type="predicted"/>
<dbReference type="Proteomes" id="UP000319175">
    <property type="component" value="Unassembled WGS sequence"/>
</dbReference>